<dbReference type="EMBL" id="CAJNOC010001632">
    <property type="protein sequence ID" value="CAF0879897.1"/>
    <property type="molecule type" value="Genomic_DNA"/>
</dbReference>
<sequence length="223" mass="25769">MNLEIILIIFLSKAFFINGYPIINKNLNTTKCRISELNRFIKCSSNNYEVHCDASLKLPDQLNSSKKFLIGKQMKSAYYAAIVKYFIYPKSRTMNLSQDSILDLYHSKSNQENFGIRIHDQLCFNRLVKLLDQSSEIKKEKYSNFINYFDVRLIGILMVDLIEKNEPRPQSYILNSLIQGVQKSKKSHDTFSKQNKNQQNSDSSESSDSSDSESESSEDEQSN</sequence>
<dbReference type="Proteomes" id="UP000663879">
    <property type="component" value="Unassembled WGS sequence"/>
</dbReference>
<reference evidence="3" key="1">
    <citation type="submission" date="2021-02" db="EMBL/GenBank/DDBJ databases">
        <authorList>
            <person name="Nowell W R."/>
        </authorList>
    </citation>
    <scope>NUCLEOTIDE SEQUENCE</scope>
    <source>
        <strain evidence="3">Ploen Becks lab</strain>
    </source>
</reference>
<dbReference type="AlphaFoldDB" id="A0A813Y7Y2"/>
<feature type="signal peptide" evidence="2">
    <location>
        <begin position="1"/>
        <end position="19"/>
    </location>
</feature>
<organism evidence="3 4">
    <name type="scientific">Brachionus calyciflorus</name>
    <dbReference type="NCBI Taxonomy" id="104777"/>
    <lineage>
        <taxon>Eukaryota</taxon>
        <taxon>Metazoa</taxon>
        <taxon>Spiralia</taxon>
        <taxon>Gnathifera</taxon>
        <taxon>Rotifera</taxon>
        <taxon>Eurotatoria</taxon>
        <taxon>Monogononta</taxon>
        <taxon>Pseudotrocha</taxon>
        <taxon>Ploima</taxon>
        <taxon>Brachionidae</taxon>
        <taxon>Brachionus</taxon>
    </lineage>
</organism>
<feature type="chain" id="PRO_5032764913" evidence="2">
    <location>
        <begin position="20"/>
        <end position="223"/>
    </location>
</feature>
<keyword evidence="2" id="KW-0732">Signal</keyword>
<evidence type="ECO:0000256" key="2">
    <source>
        <dbReference type="SAM" id="SignalP"/>
    </source>
</evidence>
<accession>A0A813Y7Y2</accession>
<evidence type="ECO:0000256" key="1">
    <source>
        <dbReference type="SAM" id="MobiDB-lite"/>
    </source>
</evidence>
<gene>
    <name evidence="3" type="ORF">OXX778_LOCUS10360</name>
</gene>
<evidence type="ECO:0000313" key="3">
    <source>
        <dbReference type="EMBL" id="CAF0879897.1"/>
    </source>
</evidence>
<feature type="compositionally biased region" description="Low complexity" evidence="1">
    <location>
        <begin position="192"/>
        <end position="207"/>
    </location>
</feature>
<feature type="compositionally biased region" description="Acidic residues" evidence="1">
    <location>
        <begin position="208"/>
        <end position="223"/>
    </location>
</feature>
<name>A0A813Y7Y2_9BILA</name>
<protein>
    <submittedName>
        <fullName evidence="3">Uncharacterized protein</fullName>
    </submittedName>
</protein>
<keyword evidence="4" id="KW-1185">Reference proteome</keyword>
<evidence type="ECO:0000313" key="4">
    <source>
        <dbReference type="Proteomes" id="UP000663879"/>
    </source>
</evidence>
<proteinExistence type="predicted"/>
<comment type="caution">
    <text evidence="3">The sequence shown here is derived from an EMBL/GenBank/DDBJ whole genome shotgun (WGS) entry which is preliminary data.</text>
</comment>
<feature type="region of interest" description="Disordered" evidence="1">
    <location>
        <begin position="185"/>
        <end position="223"/>
    </location>
</feature>